<evidence type="ECO:0000313" key="3">
    <source>
        <dbReference type="Proteomes" id="UP000663981"/>
    </source>
</evidence>
<name>A0ABS3MW24_9BACI</name>
<evidence type="ECO:0000259" key="1">
    <source>
        <dbReference type="Pfam" id="PF01636"/>
    </source>
</evidence>
<feature type="domain" description="Aminoglycoside phosphotransferase" evidence="1">
    <location>
        <begin position="114"/>
        <end position="169"/>
    </location>
</feature>
<sequence>MYSENSLPESSEMVLSEKKAVIKKSNAILRPSGEWTKDVHKVLAHLNRKGFTYAPKIVGTGYSSDGREALTFMQGDMIHPAPWNDDGLFELGKMIRTLHNAMSSFPVEQSIWQEWFLHSIGEPSIISHCDISPWNILTYQGKPCALIDWEYTGPVDPLMELARACWLFPKLMDDDITLIQGFPSSQKRAQQVRLLVDGYGLVANERSRMVERIIEVVIHETANEAIEGHVTEESVGLLWGFAWRSRSAAWILRNRSIIEKALK</sequence>
<dbReference type="Proteomes" id="UP000663981">
    <property type="component" value="Unassembled WGS sequence"/>
</dbReference>
<reference evidence="2 3" key="1">
    <citation type="submission" date="2021-03" db="EMBL/GenBank/DDBJ databases">
        <title>Whole genome sequence of Metabacillus bambusae BG109.</title>
        <authorList>
            <person name="Jeong J.W."/>
        </authorList>
    </citation>
    <scope>NUCLEOTIDE SEQUENCE [LARGE SCALE GENOMIC DNA]</scope>
    <source>
        <strain evidence="2 3">BG109</strain>
    </source>
</reference>
<keyword evidence="3" id="KW-1185">Reference proteome</keyword>
<dbReference type="EMBL" id="JAGDEL010000001">
    <property type="protein sequence ID" value="MBO1510171.1"/>
    <property type="molecule type" value="Genomic_DNA"/>
</dbReference>
<dbReference type="Gene3D" id="3.90.1200.10">
    <property type="match status" value="1"/>
</dbReference>
<comment type="caution">
    <text evidence="2">The sequence shown here is derived from an EMBL/GenBank/DDBJ whole genome shotgun (WGS) entry which is preliminary data.</text>
</comment>
<evidence type="ECO:0000313" key="2">
    <source>
        <dbReference type="EMBL" id="MBO1510171.1"/>
    </source>
</evidence>
<protein>
    <submittedName>
        <fullName evidence="2">Aminoglycoside phosphotransferase family protein</fullName>
    </submittedName>
</protein>
<accession>A0ABS3MW24</accession>
<dbReference type="RefSeq" id="WP_207974846.1">
    <property type="nucleotide sequence ID" value="NZ_JAGDEL010000001.1"/>
</dbReference>
<dbReference type="Pfam" id="PF01636">
    <property type="entry name" value="APH"/>
    <property type="match status" value="1"/>
</dbReference>
<organism evidence="2 3">
    <name type="scientific">Metabacillus bambusae</name>
    <dbReference type="NCBI Taxonomy" id="2795218"/>
    <lineage>
        <taxon>Bacteria</taxon>
        <taxon>Bacillati</taxon>
        <taxon>Bacillota</taxon>
        <taxon>Bacilli</taxon>
        <taxon>Bacillales</taxon>
        <taxon>Bacillaceae</taxon>
        <taxon>Metabacillus</taxon>
    </lineage>
</organism>
<dbReference type="InterPro" id="IPR011009">
    <property type="entry name" value="Kinase-like_dom_sf"/>
</dbReference>
<gene>
    <name evidence="2" type="ORF">I7822_00485</name>
</gene>
<proteinExistence type="predicted"/>
<dbReference type="InterPro" id="IPR002575">
    <property type="entry name" value="Aminoglycoside_PTrfase"/>
</dbReference>
<dbReference type="SUPFAM" id="SSF56112">
    <property type="entry name" value="Protein kinase-like (PK-like)"/>
    <property type="match status" value="1"/>
</dbReference>